<dbReference type="Proteomes" id="UP000006304">
    <property type="component" value="Chromosome"/>
</dbReference>
<evidence type="ECO:0000313" key="2">
    <source>
        <dbReference type="EMBL" id="AFU02059.1"/>
    </source>
</evidence>
<feature type="compositionally biased region" description="Pro residues" evidence="1">
    <location>
        <begin position="484"/>
        <end position="499"/>
    </location>
</feature>
<feature type="compositionally biased region" description="Polar residues" evidence="1">
    <location>
        <begin position="433"/>
        <end position="444"/>
    </location>
</feature>
<dbReference type="HOGENOM" id="CLU_042397_0_0_11"/>
<dbReference type="EMBL" id="CP003876">
    <property type="protein sequence ID" value="AFU02059.1"/>
    <property type="molecule type" value="Genomic_DNA"/>
</dbReference>
<dbReference type="eggNOG" id="ENOG5033WS1">
    <property type="taxonomic scope" value="Bacteria"/>
</dbReference>
<gene>
    <name evidence="2" type="ORF">O3I_020500</name>
</gene>
<protein>
    <submittedName>
        <fullName evidence="2">Uncharacterized protein</fullName>
    </submittedName>
</protein>
<keyword evidence="3" id="KW-1185">Reference proteome</keyword>
<accession>K0EYC3</accession>
<dbReference type="AlphaFoldDB" id="K0EYC3"/>
<dbReference type="RefSeq" id="WP_014984914.1">
    <property type="nucleotide sequence ID" value="NC_018681.1"/>
</dbReference>
<proteinExistence type="predicted"/>
<dbReference type="STRING" id="1133849.O3I_020500"/>
<evidence type="ECO:0000313" key="3">
    <source>
        <dbReference type="Proteomes" id="UP000006304"/>
    </source>
</evidence>
<sequence length="499" mass="53613">MGGAEVTGTPSRRQLDDYDPQPLLTIAGGLRDCGTKIEGLFERYVTVVTDTEWRGKAAEAAHDRAVSDRKKAFALVDALEGAAGRLEQGYWDIHAPLNTARSLIASAERDGFVVPGGFMGMFVAKPVSVTHPPGTVPTLEREGARGVWERRIVEAADAVAAADTRIQQELSGIRAALNAEFAGVAPIQSTADQKRANQIAAFRAVYHRDPVSENDWRMAEALDPHTYDPKYQGVDANIVAVRFDPVTGAGLYRQNMYIPVDQVNNIALNINDWLEGRLVYPMRGDNRGPSADASVEASRVSLYVDMENGILIARQNPTVSVDGRQAGAGVPDVRVAQGSDGSLKVHYSAVDPFAPEIAKPVATVNGDMTITRHGNDVVAGGQVTQYPSTEAYHYRSDGSTTQLVDRRASTDEWAAATDLPAPTVKVGTVEPTPMSSYPAQPTDSSPKHLPPYYPTVAGPVDNPPKVVVVEPYSPPPPPEEKEPVPAPPGRTPEPPPPPR</sequence>
<reference evidence="2 3" key="1">
    <citation type="journal article" date="2012" name="J. Bacteriol.">
        <title>Complete genome sequence of Nocardia brasiliensis HUJEG-1.</title>
        <authorList>
            <person name="Vera-Cabrera L."/>
            <person name="Ortiz-Lopez R."/>
            <person name="Elizondo-Gonzalez R."/>
            <person name="Perez-Maya A.A."/>
            <person name="Ocampo-Candiani J."/>
        </authorList>
    </citation>
    <scope>NUCLEOTIDE SEQUENCE [LARGE SCALE GENOMIC DNA]</scope>
    <source>
        <strain evidence="3">ATCC 700358</strain>
    </source>
</reference>
<name>K0EYC3_NOCB7</name>
<dbReference type="KEGG" id="nbr:O3I_020500"/>
<evidence type="ECO:0000256" key="1">
    <source>
        <dbReference type="SAM" id="MobiDB-lite"/>
    </source>
</evidence>
<feature type="region of interest" description="Disordered" evidence="1">
    <location>
        <begin position="424"/>
        <end position="499"/>
    </location>
</feature>
<organism evidence="2 3">
    <name type="scientific">Nocardia brasiliensis (strain ATCC 700358 / HUJEG-1)</name>
    <dbReference type="NCBI Taxonomy" id="1133849"/>
    <lineage>
        <taxon>Bacteria</taxon>
        <taxon>Bacillati</taxon>
        <taxon>Actinomycetota</taxon>
        <taxon>Actinomycetes</taxon>
        <taxon>Mycobacteriales</taxon>
        <taxon>Nocardiaceae</taxon>
        <taxon>Nocardia</taxon>
    </lineage>
</organism>